<evidence type="ECO:0000256" key="7">
    <source>
        <dbReference type="ARBA" id="ARBA00022889"/>
    </source>
</evidence>
<keyword evidence="19" id="KW-1185">Reference proteome</keyword>
<dbReference type="EMBL" id="CAKOFQ010007771">
    <property type="protein sequence ID" value="CAH2007904.1"/>
    <property type="molecule type" value="Genomic_DNA"/>
</dbReference>
<dbReference type="InterPro" id="IPR013015">
    <property type="entry name" value="Laminin_IV_B"/>
</dbReference>
<feature type="disulfide bond" evidence="12">
    <location>
        <begin position="1155"/>
        <end position="1164"/>
    </location>
</feature>
<dbReference type="PRINTS" id="PR00011">
    <property type="entry name" value="EGFLAMININ"/>
</dbReference>
<dbReference type="Gene3D" id="2.170.300.10">
    <property type="entry name" value="Tie2 ligand-binding domain superfamily"/>
    <property type="match status" value="1"/>
</dbReference>
<evidence type="ECO:0000256" key="10">
    <source>
        <dbReference type="ARBA" id="ARBA00023180"/>
    </source>
</evidence>
<comment type="subcellular location">
    <subcellularLocation>
        <location evidence="1">Secreted</location>
        <location evidence="1">Extracellular space</location>
        <location evidence="1">Extracellular matrix</location>
        <location evidence="1">Basement membrane</location>
    </subcellularLocation>
</comment>
<dbReference type="Pfam" id="PF24973">
    <property type="entry name" value="EGF_LMN_ATRN"/>
    <property type="match status" value="2"/>
</dbReference>
<dbReference type="FunFam" id="2.10.25.10:FF:000224">
    <property type="entry name" value="Usherin"/>
    <property type="match status" value="1"/>
</dbReference>
<evidence type="ECO:0000256" key="1">
    <source>
        <dbReference type="ARBA" id="ARBA00004302"/>
    </source>
</evidence>
<dbReference type="InterPro" id="IPR000742">
    <property type="entry name" value="EGF"/>
</dbReference>
<dbReference type="FunFam" id="2.10.25.10:FF:000011">
    <property type="entry name" value="Cadherin EGF LAG seven-pass G-type receptor"/>
    <property type="match status" value="2"/>
</dbReference>
<feature type="disulfide bond" evidence="12">
    <location>
        <begin position="941"/>
        <end position="950"/>
    </location>
</feature>
<feature type="chain" id="PRO_5040337915" description="Laminin subunit beta-1" evidence="14">
    <location>
        <begin position="18"/>
        <end position="1825"/>
    </location>
</feature>
<dbReference type="Proteomes" id="UP001152888">
    <property type="component" value="Unassembled WGS sequence"/>
</dbReference>
<keyword evidence="6" id="KW-0084">Basement membrane</keyword>
<keyword evidence="11 12" id="KW-0424">Laminin EGF-like domain</keyword>
<feature type="disulfide bond" evidence="12">
    <location>
        <begin position="827"/>
        <end position="839"/>
    </location>
</feature>
<feature type="disulfide bond" evidence="12">
    <location>
        <begin position="1134"/>
        <end position="1146"/>
    </location>
</feature>
<feature type="disulfide bond" evidence="12">
    <location>
        <begin position="878"/>
        <end position="895"/>
    </location>
</feature>
<feature type="domain" description="Laminin EGF-like" evidence="15">
    <location>
        <begin position="922"/>
        <end position="971"/>
    </location>
</feature>
<dbReference type="Pfam" id="PF00055">
    <property type="entry name" value="Laminin_N"/>
    <property type="match status" value="1"/>
</dbReference>
<feature type="coiled-coil region" evidence="13">
    <location>
        <begin position="1601"/>
        <end position="1811"/>
    </location>
</feature>
<reference evidence="18" key="1">
    <citation type="submission" date="2022-03" db="EMBL/GenBank/DDBJ databases">
        <authorList>
            <person name="Sayadi A."/>
        </authorList>
    </citation>
    <scope>NUCLEOTIDE SEQUENCE</scope>
</reference>
<keyword evidence="8 13" id="KW-0175">Coiled coil</keyword>
<dbReference type="Gene3D" id="2.60.120.260">
    <property type="entry name" value="Galactose-binding domain-like"/>
    <property type="match status" value="1"/>
</dbReference>
<evidence type="ECO:0000256" key="12">
    <source>
        <dbReference type="PROSITE-ProRule" id="PRU00460"/>
    </source>
</evidence>
<feature type="disulfide bond" evidence="12">
    <location>
        <begin position="1203"/>
        <end position="1212"/>
    </location>
</feature>
<dbReference type="FunFam" id="2.170.300.10:FF:000001">
    <property type="entry name" value="Laminin subunit beta-1"/>
    <property type="match status" value="1"/>
</dbReference>
<feature type="signal peptide" evidence="14">
    <location>
        <begin position="1"/>
        <end position="17"/>
    </location>
</feature>
<feature type="disulfide bond" evidence="12">
    <location>
        <begin position="829"/>
        <end position="846"/>
    </location>
</feature>
<evidence type="ECO:0000313" key="18">
    <source>
        <dbReference type="EMBL" id="CAH2007904.1"/>
    </source>
</evidence>
<evidence type="ECO:0000313" key="19">
    <source>
        <dbReference type="Proteomes" id="UP001152888"/>
    </source>
</evidence>
<dbReference type="CDD" id="cd00055">
    <property type="entry name" value="EGF_Lam"/>
    <property type="match status" value="13"/>
</dbReference>
<dbReference type="GO" id="GO:0034446">
    <property type="term" value="P:substrate adhesion-dependent cell spreading"/>
    <property type="evidence" value="ECO:0007669"/>
    <property type="project" value="TreeGrafter"/>
</dbReference>
<dbReference type="FunFam" id="2.170.300.10:FF:000004">
    <property type="entry name" value="Laminin subunit beta 1"/>
    <property type="match status" value="1"/>
</dbReference>
<keyword evidence="5" id="KW-0677">Repeat</keyword>
<feature type="domain" description="Laminin N-terminal" evidence="17">
    <location>
        <begin position="95"/>
        <end position="335"/>
    </location>
</feature>
<dbReference type="FunFam" id="2.10.25.10:FF:000084">
    <property type="entry name" value="Laminin subunit alpha 3"/>
    <property type="match status" value="1"/>
</dbReference>
<evidence type="ECO:0000259" key="16">
    <source>
        <dbReference type="PROSITE" id="PS51116"/>
    </source>
</evidence>
<sequence>MTYPSVVLWAVIVQILSESIQIGGQYIGARQRIHNHPIRVPYSQKVELSHSPDADLDIDGRHLQELHPLTDIYKFRRTGYNSQQGYEPKKLHPCEQSSCYPATGNLLIGRENQLYSSSTCGLHGQQRYCIVSHLDAERKKCFWCDSRPTLKPNPLLNHNISNIVYRMYPGTRTKSWWQSENGKEKVQIQLDLEAEFHFTHLIITFKTFRPAAMLIERSYDFNQNWQVYRYFAYNCSESFPGVREGPPRDLTDVVCESRYSAVAPSTDGEVIYRVLPPNLPIDNPYSEQVQGLLKITNLRINFTKLHTLGDDLLDRREEIQEKYYYAITEMVVRGSCSCYGHANRCLPLPGIEPKPDMVHGRCECTHNTKGRNCEKCEDFFNDLPWRPAIGKQTNACKRCNCNNHATSCHFDPALYESTGRVSGGFCDGCQHNTMGANCEQCKPFYYKDPQRDIQDPEVCRPCDCDPHGSLDDGICDSVTDPLNGLAAGSCHCKANVEGRRCDVCKNGYWNFTDVNPEGCQPCTCNTLGTIDNQGCNVYTGECTCKRYVTDRNCDQCMQQYWGLSDSKDGCQPCNCDPGGSYDNFCDVITGQCKCREYMTGRACDQPKQQYFVASLNFLLYEAETAKTSGQVLIREPSRGDVEDTWTGIGFVKVEGGFLEFIIDDIKTSMDYDIVIKYEPTRADTWEDVIVTVERPGPVNYNGTCARINPQDDVKHVSLPSNQRSVTVYPPVCLEAGKVYKIRLDFRTDRRKESPTASVLIDSIALIPRIEQIPWFMGSPAAEVRRREYERFHCNDPAYFGKAQNVPEICKKYHISIAAYVFNGAFSCQCDPEGSKSLFCDPFGGFCTCKPNVVGRRCDRCAPGTYDFFNRDGCKACDCNSIGALDNFCNATTGQCKCKPNTYGRECNKCRTGFWNFPNCERCECNGHADTCEPTTGVCNQCRDNTMGDHCEYCINGFYGDPRINVDIPCRPCPCPGQLQSNHSFADTCNLDPITRDVICECKPGYAGARCDICSDNYYGNPEVPGGSCRSCDCNDKVDLLVPGNCDPRTGKCLKCLYDTTGDHCEVCRPGFFRYSEDRPCEECKCDELGTNTTAGPCDPSSGQCTCLPNVTGLRCDQCIVNHWKIASGHGCEHCDCDPLGSESPQCHEYYGQCRCKEGFGGRQCNECMPSFYGDPKIQCLQCQCNYLGTRTSQCNRQTGACQCLAGIGGYHCDRCDRGYTGAIPDCITCGECFDNWDRILQETKNDTAEIILRAGDIKTLGATGAYTKEFDDMQTQLEEIEQLLNNTNEISTEDIEIQLQRLREKINQTEAEQLNALDDQLWSQKEDILLREVKANTLNNTLNELKNKIKELENNGTKLQEANVQGALTLIANARDKAEKAGRKANHSQEDIIYAETQCTATETLINNSQDKYTKQSEVNDNKLKEISQKLEELDHEFPGLNSLVCDGGGSPCHPICGGAGCGSCGNSLTCSNGAKQQAETAVLNANDTEIALRNKESLANDFIRNVSQINTNDTRNLAQATYDKIKDELSKANNSLKLVTDMREEMNEFMGQNNTKPEDIQHLAEEIFEKNIEKTPEEVQELADNIKDAVDRLTNTDYIIDETKDDLAKVNQLKAHAEQAKENATKLLKEAEDVNDSLNKTQDAQAEAENAIDKARNDYKIVEDMLNTIENNTDAAQRTTKNIDDNIHALKSKLTDLQRNITDSGVFANRVIKNSVSIMKNAQQTKTDSAKLQEQYHTVQKELDDKLNNVKSIKERADELFNKALNLVAKVTKTQDDIHQLENNNQSNDLDHLERQLQNLIRRMNEYTGALEGKLQYYKSCVGK</sequence>
<evidence type="ECO:0000256" key="3">
    <source>
        <dbReference type="ARBA" id="ARBA00022530"/>
    </source>
</evidence>
<evidence type="ECO:0000259" key="15">
    <source>
        <dbReference type="PROSITE" id="PS50027"/>
    </source>
</evidence>
<dbReference type="PROSITE" id="PS51116">
    <property type="entry name" value="LAMININ_IVB"/>
    <property type="match status" value="1"/>
</dbReference>
<dbReference type="Gene3D" id="2.10.25.10">
    <property type="entry name" value="Laminin"/>
    <property type="match status" value="11"/>
</dbReference>
<dbReference type="FunFam" id="2.10.25.10:FF:000135">
    <property type="entry name" value="Laminin subunit beta 4"/>
    <property type="match status" value="2"/>
</dbReference>
<dbReference type="PROSITE" id="PS01248">
    <property type="entry name" value="EGF_LAM_1"/>
    <property type="match status" value="7"/>
</dbReference>
<dbReference type="SMART" id="SM00136">
    <property type="entry name" value="LamNT"/>
    <property type="match status" value="1"/>
</dbReference>
<dbReference type="InterPro" id="IPR050440">
    <property type="entry name" value="Laminin/Netrin_ECM"/>
</dbReference>
<evidence type="ECO:0000256" key="11">
    <source>
        <dbReference type="ARBA" id="ARBA00023292"/>
    </source>
</evidence>
<feature type="domain" description="Laminin EGF-like" evidence="15">
    <location>
        <begin position="1083"/>
        <end position="1133"/>
    </location>
</feature>
<keyword evidence="4 14" id="KW-0732">Signal</keyword>
<feature type="domain" description="Laminin EGF-like" evidence="15">
    <location>
        <begin position="1182"/>
        <end position="1228"/>
    </location>
</feature>
<feature type="domain" description="Laminin EGF-like" evidence="15">
    <location>
        <begin position="827"/>
        <end position="875"/>
    </location>
</feature>
<feature type="coiled-coil region" evidence="13">
    <location>
        <begin position="1270"/>
        <end position="1391"/>
    </location>
</feature>
<dbReference type="FunFam" id="2.10.25.10:FF:000065">
    <property type="entry name" value="Laminin subunit beta 1"/>
    <property type="match status" value="1"/>
</dbReference>
<dbReference type="OrthoDB" id="5985440at2759"/>
<feature type="domain" description="Laminin EGF-like" evidence="15">
    <location>
        <begin position="336"/>
        <end position="398"/>
    </location>
</feature>
<feature type="disulfide bond" evidence="12">
    <location>
        <begin position="1136"/>
        <end position="1153"/>
    </location>
</feature>
<evidence type="ECO:0000256" key="6">
    <source>
        <dbReference type="ARBA" id="ARBA00022869"/>
    </source>
</evidence>
<dbReference type="Pfam" id="PF21199">
    <property type="entry name" value="LAMININ_IV_B"/>
    <property type="match status" value="1"/>
</dbReference>
<dbReference type="PROSITE" id="PS51117">
    <property type="entry name" value="LAMININ_NTER"/>
    <property type="match status" value="1"/>
</dbReference>
<feature type="disulfide bond" evidence="12">
    <location>
        <begin position="1106"/>
        <end position="1115"/>
    </location>
</feature>
<evidence type="ECO:0008006" key="20">
    <source>
        <dbReference type="Google" id="ProtNLM"/>
    </source>
</evidence>
<dbReference type="InterPro" id="IPR056863">
    <property type="entry name" value="LMN_ATRN_NET-like_EGF"/>
</dbReference>
<evidence type="ECO:0000256" key="9">
    <source>
        <dbReference type="ARBA" id="ARBA00023157"/>
    </source>
</evidence>
<dbReference type="PANTHER" id="PTHR10574:SF375">
    <property type="entry name" value="LAMININ SUBUNIT BETA-1"/>
    <property type="match status" value="1"/>
</dbReference>
<dbReference type="FunFam" id="2.10.25.10:FF:000130">
    <property type="entry name" value="Laminin subunit beta 1"/>
    <property type="match status" value="1"/>
</dbReference>
<dbReference type="GO" id="GO:0009887">
    <property type="term" value="P:animal organ morphogenesis"/>
    <property type="evidence" value="ECO:0007669"/>
    <property type="project" value="TreeGrafter"/>
</dbReference>
<feature type="disulfide bond" evidence="12">
    <location>
        <begin position="848"/>
        <end position="857"/>
    </location>
</feature>
<dbReference type="PROSITE" id="PS50027">
    <property type="entry name" value="EGF_LAM_2"/>
    <property type="match status" value="10"/>
</dbReference>
<protein>
    <recommendedName>
        <fullName evidence="20">Laminin subunit beta-1</fullName>
    </recommendedName>
</protein>
<evidence type="ECO:0000256" key="4">
    <source>
        <dbReference type="ARBA" id="ARBA00022729"/>
    </source>
</evidence>
<feature type="disulfide bond" evidence="12">
    <location>
        <begin position="544"/>
        <end position="553"/>
    </location>
</feature>
<dbReference type="GO" id="GO:0070831">
    <property type="term" value="P:basement membrane assembly"/>
    <property type="evidence" value="ECO:0007669"/>
    <property type="project" value="TreeGrafter"/>
</dbReference>
<dbReference type="GO" id="GO:0009888">
    <property type="term" value="P:tissue development"/>
    <property type="evidence" value="ECO:0007669"/>
    <property type="project" value="TreeGrafter"/>
</dbReference>
<proteinExistence type="predicted"/>
<feature type="domain" description="Laminin EGF-like" evidence="15">
    <location>
        <begin position="876"/>
        <end position="921"/>
    </location>
</feature>
<feature type="disulfide bond" evidence="12">
    <location>
        <begin position="1182"/>
        <end position="1194"/>
    </location>
</feature>
<organism evidence="18 19">
    <name type="scientific">Acanthoscelides obtectus</name>
    <name type="common">Bean weevil</name>
    <name type="synonym">Bruchus obtectus</name>
    <dbReference type="NCBI Taxonomy" id="200917"/>
    <lineage>
        <taxon>Eukaryota</taxon>
        <taxon>Metazoa</taxon>
        <taxon>Ecdysozoa</taxon>
        <taxon>Arthropoda</taxon>
        <taxon>Hexapoda</taxon>
        <taxon>Insecta</taxon>
        <taxon>Pterygota</taxon>
        <taxon>Neoptera</taxon>
        <taxon>Endopterygota</taxon>
        <taxon>Coleoptera</taxon>
        <taxon>Polyphaga</taxon>
        <taxon>Cucujiformia</taxon>
        <taxon>Chrysomeloidea</taxon>
        <taxon>Chrysomelidae</taxon>
        <taxon>Bruchinae</taxon>
        <taxon>Bruchini</taxon>
        <taxon>Acanthoscelides</taxon>
    </lineage>
</organism>
<keyword evidence="2" id="KW-0964">Secreted</keyword>
<dbReference type="InterPro" id="IPR008211">
    <property type="entry name" value="Laminin_N"/>
</dbReference>
<feature type="disulfide bond" evidence="12">
    <location>
        <begin position="876"/>
        <end position="888"/>
    </location>
</feature>
<feature type="disulfide bond" evidence="12">
    <location>
        <begin position="364"/>
        <end position="373"/>
    </location>
</feature>
<feature type="domain" description="Laminin EGF-like" evidence="15">
    <location>
        <begin position="1134"/>
        <end position="1181"/>
    </location>
</feature>
<feature type="disulfide bond" evidence="12">
    <location>
        <begin position="1184"/>
        <end position="1201"/>
    </location>
</feature>
<evidence type="ECO:0000256" key="13">
    <source>
        <dbReference type="SAM" id="Coils"/>
    </source>
</evidence>
<feature type="disulfide bond" evidence="12">
    <location>
        <begin position="897"/>
        <end position="906"/>
    </location>
</feature>
<comment type="caution">
    <text evidence="12">Lacks conserved residue(s) required for the propagation of feature annotation.</text>
</comment>
<dbReference type="FunFam" id="2.10.25.10:FF:000138">
    <property type="entry name" value="Laminin subunit beta 1"/>
    <property type="match status" value="1"/>
</dbReference>
<dbReference type="GO" id="GO:0043256">
    <property type="term" value="C:laminin complex"/>
    <property type="evidence" value="ECO:0007669"/>
    <property type="project" value="TreeGrafter"/>
</dbReference>
<feature type="disulfide bond" evidence="12">
    <location>
        <begin position="492"/>
        <end position="501"/>
    </location>
</feature>
<dbReference type="Pfam" id="PF00053">
    <property type="entry name" value="EGF_laminin"/>
    <property type="match status" value="11"/>
</dbReference>
<feature type="domain" description="Laminin IV type B" evidence="16">
    <location>
        <begin position="612"/>
        <end position="821"/>
    </location>
</feature>
<dbReference type="GO" id="GO:0030054">
    <property type="term" value="C:cell junction"/>
    <property type="evidence" value="ECO:0007669"/>
    <property type="project" value="UniProtKB-ARBA"/>
</dbReference>
<keyword evidence="3" id="KW-0272">Extracellular matrix</keyword>
<feature type="domain" description="Laminin EGF-like" evidence="15">
    <location>
        <begin position="462"/>
        <end position="521"/>
    </location>
</feature>
<name>A0A9P0M8S1_ACAOB</name>
<dbReference type="GO" id="GO:0016477">
    <property type="term" value="P:cell migration"/>
    <property type="evidence" value="ECO:0007669"/>
    <property type="project" value="TreeGrafter"/>
</dbReference>
<accession>A0A9P0M8S1</accession>
<evidence type="ECO:0000256" key="5">
    <source>
        <dbReference type="ARBA" id="ARBA00022737"/>
    </source>
</evidence>
<dbReference type="SMART" id="SM00180">
    <property type="entry name" value="EGF_Lam"/>
    <property type="match status" value="13"/>
</dbReference>
<keyword evidence="10" id="KW-0325">Glycoprotein</keyword>
<feature type="disulfide bond" evidence="12">
    <location>
        <begin position="556"/>
        <end position="570"/>
    </location>
</feature>
<evidence type="ECO:0000256" key="2">
    <source>
        <dbReference type="ARBA" id="ARBA00022525"/>
    </source>
</evidence>
<evidence type="ECO:0000256" key="8">
    <source>
        <dbReference type="ARBA" id="ARBA00023054"/>
    </source>
</evidence>
<evidence type="ECO:0000256" key="14">
    <source>
        <dbReference type="SAM" id="SignalP"/>
    </source>
</evidence>
<feature type="domain" description="Laminin EGF-like" evidence="15">
    <location>
        <begin position="522"/>
        <end position="572"/>
    </location>
</feature>
<dbReference type="PANTHER" id="PTHR10574">
    <property type="entry name" value="NETRIN/LAMININ-RELATED"/>
    <property type="match status" value="1"/>
</dbReference>
<dbReference type="SUPFAM" id="SSF57196">
    <property type="entry name" value="EGF/Laminin"/>
    <property type="match status" value="13"/>
</dbReference>
<keyword evidence="7" id="KW-0130">Cell adhesion</keyword>
<comment type="caution">
    <text evidence="18">The sequence shown here is derived from an EMBL/GenBank/DDBJ whole genome shotgun (WGS) entry which is preliminary data.</text>
</comment>
<feature type="domain" description="Laminin EGF-like" evidence="15">
    <location>
        <begin position="399"/>
        <end position="461"/>
    </location>
</feature>
<dbReference type="FunFam" id="2.60.120.260:FF:000010">
    <property type="entry name" value="Laminin subunit beta 1"/>
    <property type="match status" value="1"/>
</dbReference>
<dbReference type="InterPro" id="IPR002049">
    <property type="entry name" value="LE_dom"/>
</dbReference>
<dbReference type="FunFam" id="2.10.25.10:FF:000074">
    <property type="entry name" value="Laminin subunit alpha"/>
    <property type="match status" value="1"/>
</dbReference>
<evidence type="ECO:0000259" key="17">
    <source>
        <dbReference type="PROSITE" id="PS51117"/>
    </source>
</evidence>
<keyword evidence="9 12" id="KW-1015">Disulfide bond</keyword>
<feature type="disulfide bond" evidence="12">
    <location>
        <begin position="429"/>
        <end position="438"/>
    </location>
</feature>
<dbReference type="FunFam" id="2.10.25.10:FF:000082">
    <property type="entry name" value="Laminin subunit alpha 1"/>
    <property type="match status" value="1"/>
</dbReference>
<dbReference type="SMART" id="SM00181">
    <property type="entry name" value="EGF"/>
    <property type="match status" value="9"/>
</dbReference>
<dbReference type="GO" id="GO:0007411">
    <property type="term" value="P:axon guidance"/>
    <property type="evidence" value="ECO:0007669"/>
    <property type="project" value="TreeGrafter"/>
</dbReference>
<gene>
    <name evidence="18" type="ORF">ACAOBT_LOCUS29902</name>
</gene>